<dbReference type="Gene3D" id="3.40.30.10">
    <property type="entry name" value="Glutaredoxin"/>
    <property type="match status" value="1"/>
</dbReference>
<dbReference type="InterPro" id="IPR036249">
    <property type="entry name" value="Thioredoxin-like_sf"/>
</dbReference>
<dbReference type="SUPFAM" id="SSF52833">
    <property type="entry name" value="Thioredoxin-like"/>
    <property type="match status" value="1"/>
</dbReference>
<dbReference type="PANTHER" id="PTHR13887:SF14">
    <property type="entry name" value="DISULFIDE BOND FORMATION PROTEIN D"/>
    <property type="match status" value="1"/>
</dbReference>
<keyword evidence="4" id="KW-0560">Oxidoreductase</keyword>
<dbReference type="InterPro" id="IPR012336">
    <property type="entry name" value="Thioredoxin-like_fold"/>
</dbReference>
<keyword evidence="6" id="KW-0676">Redox-active center</keyword>
<dbReference type="InterPro" id="IPR017937">
    <property type="entry name" value="Thioredoxin_CS"/>
</dbReference>
<reference evidence="8 9" key="1">
    <citation type="submission" date="2024-01" db="EMBL/GenBank/DDBJ databases">
        <title>Multi-omics insights into the function and evolution of sodium benzoate biodegradation pathways in Benzoatithermus flavus gen. nov., sp. nov. from hot spring.</title>
        <authorList>
            <person name="Hu C.-J."/>
            <person name="Li W.-J."/>
        </authorList>
    </citation>
    <scope>NUCLEOTIDE SEQUENCE [LARGE SCALE GENOMIC DNA]</scope>
    <source>
        <strain evidence="8 9">SYSU G07066</strain>
    </source>
</reference>
<evidence type="ECO:0000256" key="6">
    <source>
        <dbReference type="ARBA" id="ARBA00023284"/>
    </source>
</evidence>
<keyword evidence="5" id="KW-1015">Disulfide bond</keyword>
<keyword evidence="3" id="KW-0732">Signal</keyword>
<sequence length="202" mass="21907">MLMLPRRSALAAALVGLSWLGLPPGVVRAAEVSEGVLGDPNAPVTLIEYSSLTCPHCAAFQRDTFPALKQRYIDTGKVKMVLRDFPLDEVALKAAVIAHCAGADKYPRFVDVFFLQQASWTRAQDPIAALKQLAKLGGLGEDAAEACLADEAMEKAVLQSRLDAQQRYNVRSTPTFILGDKTFSGSRSIDEFAAMIDPLLKQ</sequence>
<organism evidence="8 9">
    <name type="scientific">Benzoatithermus flavus</name>
    <dbReference type="NCBI Taxonomy" id="3108223"/>
    <lineage>
        <taxon>Bacteria</taxon>
        <taxon>Pseudomonadati</taxon>
        <taxon>Pseudomonadota</taxon>
        <taxon>Alphaproteobacteria</taxon>
        <taxon>Geminicoccales</taxon>
        <taxon>Geminicoccaceae</taxon>
        <taxon>Benzoatithermus</taxon>
    </lineage>
</organism>
<evidence type="ECO:0000256" key="5">
    <source>
        <dbReference type="ARBA" id="ARBA00023157"/>
    </source>
</evidence>
<evidence type="ECO:0000256" key="2">
    <source>
        <dbReference type="ARBA" id="ARBA00005791"/>
    </source>
</evidence>
<comment type="similarity">
    <text evidence="2">Belongs to the thioredoxin family. DsbA subfamily.</text>
</comment>
<feature type="domain" description="Thioredoxin" evidence="7">
    <location>
        <begin position="3"/>
        <end position="201"/>
    </location>
</feature>
<evidence type="ECO:0000259" key="7">
    <source>
        <dbReference type="PROSITE" id="PS51352"/>
    </source>
</evidence>
<keyword evidence="9" id="KW-1185">Reference proteome</keyword>
<protein>
    <submittedName>
        <fullName evidence="8">DsbA family protein</fullName>
    </submittedName>
</protein>
<evidence type="ECO:0000256" key="3">
    <source>
        <dbReference type="ARBA" id="ARBA00022729"/>
    </source>
</evidence>
<evidence type="ECO:0000313" key="8">
    <source>
        <dbReference type="EMBL" id="MEK0082181.1"/>
    </source>
</evidence>
<name>A0ABU8XMA4_9PROT</name>
<dbReference type="Pfam" id="PF13462">
    <property type="entry name" value="Thioredoxin_4"/>
    <property type="match status" value="1"/>
</dbReference>
<dbReference type="RefSeq" id="WP_418158029.1">
    <property type="nucleotide sequence ID" value="NZ_JBBLZC010000002.1"/>
</dbReference>
<comment type="function">
    <text evidence="1">May be required for disulfide bond formation in some proteins.</text>
</comment>
<gene>
    <name evidence="8" type="ORF">U1T56_03380</name>
</gene>
<dbReference type="InterPro" id="IPR013766">
    <property type="entry name" value="Thioredoxin_domain"/>
</dbReference>
<dbReference type="PROSITE" id="PS00194">
    <property type="entry name" value="THIOREDOXIN_1"/>
    <property type="match status" value="1"/>
</dbReference>
<evidence type="ECO:0000313" key="9">
    <source>
        <dbReference type="Proteomes" id="UP001375743"/>
    </source>
</evidence>
<dbReference type="PANTHER" id="PTHR13887">
    <property type="entry name" value="GLUTATHIONE S-TRANSFERASE KAPPA"/>
    <property type="match status" value="1"/>
</dbReference>
<proteinExistence type="inferred from homology"/>
<dbReference type="Proteomes" id="UP001375743">
    <property type="component" value="Unassembled WGS sequence"/>
</dbReference>
<accession>A0ABU8XMA4</accession>
<evidence type="ECO:0000256" key="1">
    <source>
        <dbReference type="ARBA" id="ARBA00003565"/>
    </source>
</evidence>
<dbReference type="PROSITE" id="PS51352">
    <property type="entry name" value="THIOREDOXIN_2"/>
    <property type="match status" value="1"/>
</dbReference>
<dbReference type="EMBL" id="JBBLZC010000002">
    <property type="protein sequence ID" value="MEK0082181.1"/>
    <property type="molecule type" value="Genomic_DNA"/>
</dbReference>
<comment type="caution">
    <text evidence="8">The sequence shown here is derived from an EMBL/GenBank/DDBJ whole genome shotgun (WGS) entry which is preliminary data.</text>
</comment>
<evidence type="ECO:0000256" key="4">
    <source>
        <dbReference type="ARBA" id="ARBA00023002"/>
    </source>
</evidence>